<sequence>MTEIKEKRVILTVGNIRIKEYDSMNVVIERYEEVLNPVDKSTSKKWRFKGYSHSILSALLFIHRNELLIDKKDVSDLKSYLKCVEDSNTALLKVVKQ</sequence>
<dbReference type="EMBL" id="MTLA01000012">
    <property type="protein sequence ID" value="OOP70192.1"/>
    <property type="molecule type" value="Genomic_DNA"/>
</dbReference>
<gene>
    <name evidence="1" type="ORF">BWZ43_01210</name>
</gene>
<evidence type="ECO:0000313" key="1">
    <source>
        <dbReference type="EMBL" id="OOP70192.1"/>
    </source>
</evidence>
<dbReference type="RefSeq" id="WP_078109248.1">
    <property type="nucleotide sequence ID" value="NZ_CP065424.1"/>
</dbReference>
<reference evidence="1 2" key="1">
    <citation type="submission" date="2017-01" db="EMBL/GenBank/DDBJ databases">
        <title>Draft genome sequence of Bacillus oleronius.</title>
        <authorList>
            <person name="Allam M."/>
        </authorList>
    </citation>
    <scope>NUCLEOTIDE SEQUENCE [LARGE SCALE GENOMIC DNA]</scope>
    <source>
        <strain evidence="1 2">DSM 9356</strain>
    </source>
</reference>
<dbReference type="Proteomes" id="UP000189761">
    <property type="component" value="Unassembled WGS sequence"/>
</dbReference>
<proteinExistence type="predicted"/>
<keyword evidence="2" id="KW-1185">Reference proteome</keyword>
<accession>A0A8E2LGP4</accession>
<dbReference type="AlphaFoldDB" id="A0A8E2LGP4"/>
<evidence type="ECO:0000313" key="2">
    <source>
        <dbReference type="Proteomes" id="UP000189761"/>
    </source>
</evidence>
<organism evidence="1 2">
    <name type="scientific">Heyndrickxia oleronia</name>
    <dbReference type="NCBI Taxonomy" id="38875"/>
    <lineage>
        <taxon>Bacteria</taxon>
        <taxon>Bacillati</taxon>
        <taxon>Bacillota</taxon>
        <taxon>Bacilli</taxon>
        <taxon>Bacillales</taxon>
        <taxon>Bacillaceae</taxon>
        <taxon>Heyndrickxia</taxon>
    </lineage>
</organism>
<comment type="caution">
    <text evidence="1">The sequence shown here is derived from an EMBL/GenBank/DDBJ whole genome shotgun (WGS) entry which is preliminary data.</text>
</comment>
<protein>
    <submittedName>
        <fullName evidence="1">Uncharacterized protein</fullName>
    </submittedName>
</protein>
<name>A0A8E2LGP4_9BACI</name>